<evidence type="ECO:0000256" key="8">
    <source>
        <dbReference type="ARBA" id="ARBA00022694"/>
    </source>
</evidence>
<comment type="similarity">
    <text evidence="12">Belongs to the radical SAM superfamily. RlmN family.</text>
</comment>
<dbReference type="GO" id="GO:0002935">
    <property type="term" value="F:tRNA (adenine(37)-C2)-methyltransferase activity"/>
    <property type="evidence" value="ECO:0007669"/>
    <property type="project" value="UniProtKB-UniRule"/>
</dbReference>
<feature type="binding site" evidence="12">
    <location>
        <position position="117"/>
    </location>
    <ligand>
        <name>[4Fe-4S] cluster</name>
        <dbReference type="ChEBI" id="CHEBI:49883"/>
        <note>4Fe-4S-S-AdoMet</note>
    </ligand>
</feature>
<evidence type="ECO:0000256" key="4">
    <source>
        <dbReference type="ARBA" id="ARBA00022552"/>
    </source>
</evidence>
<dbReference type="GO" id="GO:0005737">
    <property type="term" value="C:cytoplasm"/>
    <property type="evidence" value="ECO:0007669"/>
    <property type="project" value="UniProtKB-SubCell"/>
</dbReference>
<evidence type="ECO:0000256" key="1">
    <source>
        <dbReference type="ARBA" id="ARBA00004496"/>
    </source>
</evidence>
<keyword evidence="8 12" id="KW-0819">tRNA processing</keyword>
<feature type="binding site" evidence="12">
    <location>
        <position position="110"/>
    </location>
    <ligand>
        <name>[4Fe-4S] cluster</name>
        <dbReference type="ChEBI" id="CHEBI:49883"/>
        <note>4Fe-4S-S-AdoMet</note>
    </ligand>
</feature>
<organism evidence="14 15">
    <name type="scientific">candidate division WOR-1 bacterium RIFOXYB2_FULL_37_13</name>
    <dbReference type="NCBI Taxonomy" id="1802579"/>
    <lineage>
        <taxon>Bacteria</taxon>
        <taxon>Bacillati</taxon>
        <taxon>Saganbacteria</taxon>
    </lineage>
</organism>
<dbReference type="Proteomes" id="UP000178417">
    <property type="component" value="Unassembled WGS sequence"/>
</dbReference>
<evidence type="ECO:0000256" key="9">
    <source>
        <dbReference type="ARBA" id="ARBA00022723"/>
    </source>
</evidence>
<keyword evidence="3 12" id="KW-0963">Cytoplasm</keyword>
<dbReference type="PANTHER" id="PTHR30544:SF5">
    <property type="entry name" value="RADICAL SAM CORE DOMAIN-CONTAINING PROTEIN"/>
    <property type="match status" value="1"/>
</dbReference>
<keyword evidence="11 12" id="KW-0411">Iron-sulfur</keyword>
<feature type="active site" description="Proton acceptor" evidence="12">
    <location>
        <position position="89"/>
    </location>
</feature>
<dbReference type="GO" id="GO:0000049">
    <property type="term" value="F:tRNA binding"/>
    <property type="evidence" value="ECO:0007669"/>
    <property type="project" value="UniProtKB-UniRule"/>
</dbReference>
<keyword evidence="7 12" id="KW-0949">S-adenosyl-L-methionine</keyword>
<keyword evidence="9 12" id="KW-0479">Metal-binding</keyword>
<dbReference type="EC" id="2.1.1.192" evidence="12"/>
<dbReference type="Gene3D" id="3.20.20.70">
    <property type="entry name" value="Aldolase class I"/>
    <property type="match status" value="1"/>
</dbReference>
<gene>
    <name evidence="12" type="primary">rlmN</name>
    <name evidence="14" type="ORF">A2310_04355</name>
</gene>
<feature type="binding site" evidence="12">
    <location>
        <begin position="207"/>
        <end position="209"/>
    </location>
    <ligand>
        <name>S-adenosyl-L-methionine</name>
        <dbReference type="ChEBI" id="CHEBI:59789"/>
    </ligand>
</feature>
<comment type="caution">
    <text evidence="12">Lacks conserved residue(s) required for the propagation of feature annotation.</text>
</comment>
<evidence type="ECO:0000256" key="3">
    <source>
        <dbReference type="ARBA" id="ARBA00022490"/>
    </source>
</evidence>
<keyword evidence="12" id="KW-1015">Disulfide bond</keyword>
<protein>
    <recommendedName>
        <fullName evidence="12">Probable dual-specificity RNA methyltransferase RlmN</fullName>
        <ecNumber evidence="12">2.1.1.192</ecNumber>
    </recommendedName>
    <alternativeName>
        <fullName evidence="12">23S rRNA (adenine(2503)-C(2))-methyltransferase</fullName>
    </alternativeName>
    <alternativeName>
        <fullName evidence="12">23S rRNA m2A2503 methyltransferase</fullName>
    </alternativeName>
    <alternativeName>
        <fullName evidence="12">Ribosomal RNA large subunit methyltransferase N</fullName>
    </alternativeName>
    <alternativeName>
        <fullName evidence="12">tRNA (adenine(37)-C(2))-methyltransferase</fullName>
    </alternativeName>
    <alternativeName>
        <fullName evidence="12">tRNA m2A37 methyltransferase</fullName>
    </alternativeName>
</protein>
<dbReference type="STRING" id="1802579.A2310_04355"/>
<evidence type="ECO:0000256" key="5">
    <source>
        <dbReference type="ARBA" id="ARBA00022603"/>
    </source>
</evidence>
<dbReference type="InterPro" id="IPR040072">
    <property type="entry name" value="Methyltransferase_A"/>
</dbReference>
<dbReference type="HAMAP" id="MF_01849">
    <property type="entry name" value="RNA_methyltr_RlmN"/>
    <property type="match status" value="1"/>
</dbReference>
<dbReference type="FunFam" id="3.20.20.70:FF:000014">
    <property type="entry name" value="Probable dual-specificity RNA methyltransferase RlmN"/>
    <property type="match status" value="1"/>
</dbReference>
<dbReference type="CDD" id="cd01335">
    <property type="entry name" value="Radical_SAM"/>
    <property type="match status" value="1"/>
</dbReference>
<name>A0A1F4STS2_UNCSA</name>
<keyword evidence="6 12" id="KW-0808">Transferase</keyword>
<dbReference type="Pfam" id="PF04055">
    <property type="entry name" value="Radical_SAM"/>
    <property type="match status" value="1"/>
</dbReference>
<feature type="binding site" evidence="12">
    <location>
        <position position="184"/>
    </location>
    <ligand>
        <name>S-adenosyl-L-methionine</name>
        <dbReference type="ChEBI" id="CHEBI:59789"/>
    </ligand>
</feature>
<keyword evidence="4 12" id="KW-0698">rRNA processing</keyword>
<dbReference type="GO" id="GO:0046872">
    <property type="term" value="F:metal ion binding"/>
    <property type="evidence" value="ECO:0007669"/>
    <property type="project" value="UniProtKB-KW"/>
</dbReference>
<comment type="subcellular location">
    <subcellularLocation>
        <location evidence="1 12">Cytoplasm</location>
    </subcellularLocation>
</comment>
<dbReference type="InterPro" id="IPR013785">
    <property type="entry name" value="Aldolase_TIM"/>
</dbReference>
<dbReference type="SFLD" id="SFLDS00029">
    <property type="entry name" value="Radical_SAM"/>
    <property type="match status" value="1"/>
</dbReference>
<evidence type="ECO:0000256" key="7">
    <source>
        <dbReference type="ARBA" id="ARBA00022691"/>
    </source>
</evidence>
<evidence type="ECO:0000256" key="12">
    <source>
        <dbReference type="HAMAP-Rule" id="MF_01849"/>
    </source>
</evidence>
<dbReference type="GO" id="GO:0070475">
    <property type="term" value="P:rRNA base methylation"/>
    <property type="evidence" value="ECO:0007669"/>
    <property type="project" value="UniProtKB-UniRule"/>
</dbReference>
<evidence type="ECO:0000256" key="6">
    <source>
        <dbReference type="ARBA" id="ARBA00022679"/>
    </source>
</evidence>
<proteinExistence type="inferred from homology"/>
<evidence type="ECO:0000256" key="10">
    <source>
        <dbReference type="ARBA" id="ARBA00023004"/>
    </source>
</evidence>
<comment type="catalytic activity">
    <reaction evidence="12">
        <text>adenosine(37) in tRNA + 2 reduced [2Fe-2S]-[ferredoxin] + 2 S-adenosyl-L-methionine = 2-methyladenosine(37) in tRNA + 5'-deoxyadenosine + L-methionine + 2 oxidized [2Fe-2S]-[ferredoxin] + S-adenosyl-L-homocysteine</text>
        <dbReference type="Rhea" id="RHEA:43332"/>
        <dbReference type="Rhea" id="RHEA-COMP:10000"/>
        <dbReference type="Rhea" id="RHEA-COMP:10001"/>
        <dbReference type="Rhea" id="RHEA-COMP:10162"/>
        <dbReference type="Rhea" id="RHEA-COMP:10485"/>
        <dbReference type="ChEBI" id="CHEBI:17319"/>
        <dbReference type="ChEBI" id="CHEBI:33737"/>
        <dbReference type="ChEBI" id="CHEBI:33738"/>
        <dbReference type="ChEBI" id="CHEBI:57844"/>
        <dbReference type="ChEBI" id="CHEBI:57856"/>
        <dbReference type="ChEBI" id="CHEBI:59789"/>
        <dbReference type="ChEBI" id="CHEBI:74411"/>
        <dbReference type="ChEBI" id="CHEBI:74497"/>
        <dbReference type="EC" id="2.1.1.192"/>
    </reaction>
</comment>
<dbReference type="GO" id="GO:0030488">
    <property type="term" value="P:tRNA methylation"/>
    <property type="evidence" value="ECO:0007669"/>
    <property type="project" value="UniProtKB-UniRule"/>
</dbReference>
<evidence type="ECO:0000313" key="15">
    <source>
        <dbReference type="Proteomes" id="UP000178417"/>
    </source>
</evidence>
<comment type="caution">
    <text evidence="14">The sequence shown here is derived from an EMBL/GenBank/DDBJ whole genome shotgun (WGS) entry which is preliminary data.</text>
</comment>
<dbReference type="InterPro" id="IPR058240">
    <property type="entry name" value="rSAM_sf"/>
</dbReference>
<dbReference type="InterPro" id="IPR027492">
    <property type="entry name" value="RNA_MTrfase_RlmN"/>
</dbReference>
<dbReference type="PIRSF" id="PIRSF006004">
    <property type="entry name" value="CHP00048"/>
    <property type="match status" value="1"/>
</dbReference>
<evidence type="ECO:0000313" key="14">
    <source>
        <dbReference type="EMBL" id="OGC23830.1"/>
    </source>
</evidence>
<dbReference type="GO" id="GO:0070040">
    <property type="term" value="F:rRNA (adenine(2503)-C2-)-methyltransferase activity"/>
    <property type="evidence" value="ECO:0007669"/>
    <property type="project" value="UniProtKB-UniRule"/>
</dbReference>
<dbReference type="InterPro" id="IPR048641">
    <property type="entry name" value="RlmN_N"/>
</dbReference>
<dbReference type="Pfam" id="PF21016">
    <property type="entry name" value="RlmN_N"/>
    <property type="match status" value="1"/>
</dbReference>
<evidence type="ECO:0000256" key="11">
    <source>
        <dbReference type="ARBA" id="ARBA00023014"/>
    </source>
</evidence>
<comment type="miscellaneous">
    <text evidence="12">Reaction proceeds by a ping-pong mechanism involving intermediate methylation of a conserved cysteine residue.</text>
</comment>
<dbReference type="SFLD" id="SFLDF00275">
    <property type="entry name" value="adenosine_C2_methyltransferase"/>
    <property type="match status" value="1"/>
</dbReference>
<comment type="cofactor">
    <cofactor evidence="12">
        <name>[4Fe-4S] cluster</name>
        <dbReference type="ChEBI" id="CHEBI:49883"/>
    </cofactor>
    <text evidence="12">Binds 1 [4Fe-4S] cluster. The cluster is coordinated with 3 cysteines and an exchangeable S-adenosyl-L-methionine.</text>
</comment>
<dbReference type="NCBIfam" id="TIGR00048">
    <property type="entry name" value="rRNA_mod_RlmN"/>
    <property type="match status" value="1"/>
</dbReference>
<feature type="binding site" evidence="12">
    <location>
        <begin position="152"/>
        <end position="153"/>
    </location>
    <ligand>
        <name>S-adenosyl-L-methionine</name>
        <dbReference type="ChEBI" id="CHEBI:59789"/>
    </ligand>
</feature>
<dbReference type="PROSITE" id="PS51918">
    <property type="entry name" value="RADICAL_SAM"/>
    <property type="match status" value="1"/>
</dbReference>
<feature type="active site" description="S-methylcysteine intermediate" evidence="12">
    <location>
        <position position="325"/>
    </location>
</feature>
<comment type="catalytic activity">
    <reaction evidence="12">
        <text>adenosine(2503) in 23S rRNA + 2 reduced [2Fe-2S]-[ferredoxin] + 2 S-adenosyl-L-methionine = 2-methyladenosine(2503) in 23S rRNA + 5'-deoxyadenosine + L-methionine + 2 oxidized [2Fe-2S]-[ferredoxin] + S-adenosyl-L-homocysteine</text>
        <dbReference type="Rhea" id="RHEA:42916"/>
        <dbReference type="Rhea" id="RHEA-COMP:10000"/>
        <dbReference type="Rhea" id="RHEA-COMP:10001"/>
        <dbReference type="Rhea" id="RHEA-COMP:10152"/>
        <dbReference type="Rhea" id="RHEA-COMP:10282"/>
        <dbReference type="ChEBI" id="CHEBI:17319"/>
        <dbReference type="ChEBI" id="CHEBI:33737"/>
        <dbReference type="ChEBI" id="CHEBI:33738"/>
        <dbReference type="ChEBI" id="CHEBI:57844"/>
        <dbReference type="ChEBI" id="CHEBI:57856"/>
        <dbReference type="ChEBI" id="CHEBI:59789"/>
        <dbReference type="ChEBI" id="CHEBI:74411"/>
        <dbReference type="ChEBI" id="CHEBI:74497"/>
        <dbReference type="EC" id="2.1.1.192"/>
    </reaction>
</comment>
<evidence type="ECO:0000259" key="13">
    <source>
        <dbReference type="PROSITE" id="PS51918"/>
    </source>
</evidence>
<sequence length="335" mass="37743">MAENDLKGLNLYELEDCLKLPKFRAKQIYHWIHQKHVVSFDEMANLPLDVRKELKENFYISSPKVLKKQRSKDGTIKYLLELEDGELIESVYLKGGEDRFTVCVSSQSGCSLGCKFCATSKMGFKRNLLPGEILSQVYMMPKVNNVVFMGMGEPFLNYENVLKAVYILNSKEGINLGARKITISTSGIVEGIKKLADEKIQVRLAVSLNSAVEELRSTLMPVNQKYPLSELWEAILSYQRKTNRRITLEYILLGGINDSDKDLSALVMFCKGLDVNINLIPYNFYGGEFKVSSKEKSSHFIEKLKSKGIESVLRVSRGNDIAAACGQLVAFNPRG</sequence>
<dbReference type="GO" id="GO:0051539">
    <property type="term" value="F:4 iron, 4 sulfur cluster binding"/>
    <property type="evidence" value="ECO:0007669"/>
    <property type="project" value="UniProtKB-UniRule"/>
</dbReference>
<keyword evidence="5 12" id="KW-0489">Methyltransferase</keyword>
<dbReference type="InterPro" id="IPR004383">
    <property type="entry name" value="rRNA_lsu_MTrfase_RlmN/Cfr"/>
</dbReference>
<dbReference type="GO" id="GO:0019843">
    <property type="term" value="F:rRNA binding"/>
    <property type="evidence" value="ECO:0007669"/>
    <property type="project" value="UniProtKB-UniRule"/>
</dbReference>
<dbReference type="AlphaFoldDB" id="A0A1F4STS2"/>
<feature type="domain" description="Radical SAM core" evidence="13">
    <location>
        <begin position="96"/>
        <end position="314"/>
    </location>
</feature>
<keyword evidence="2 12" id="KW-0004">4Fe-4S</keyword>
<dbReference type="Gene3D" id="1.10.150.530">
    <property type="match status" value="1"/>
</dbReference>
<evidence type="ECO:0000256" key="2">
    <source>
        <dbReference type="ARBA" id="ARBA00022485"/>
    </source>
</evidence>
<reference evidence="14 15" key="1">
    <citation type="journal article" date="2016" name="Nat. Commun.">
        <title>Thousands of microbial genomes shed light on interconnected biogeochemical processes in an aquifer system.</title>
        <authorList>
            <person name="Anantharaman K."/>
            <person name="Brown C.T."/>
            <person name="Hug L.A."/>
            <person name="Sharon I."/>
            <person name="Castelle C.J."/>
            <person name="Probst A.J."/>
            <person name="Thomas B.C."/>
            <person name="Singh A."/>
            <person name="Wilkins M.J."/>
            <person name="Karaoz U."/>
            <person name="Brodie E.L."/>
            <person name="Williams K.H."/>
            <person name="Hubbard S.S."/>
            <person name="Banfield J.F."/>
        </authorList>
    </citation>
    <scope>NUCLEOTIDE SEQUENCE [LARGE SCALE GENOMIC DNA]</scope>
</reference>
<dbReference type="SFLD" id="SFLDG01062">
    <property type="entry name" value="methyltransferase_(Class_A)"/>
    <property type="match status" value="1"/>
</dbReference>
<accession>A0A1F4STS2</accession>
<dbReference type="InterPro" id="IPR007197">
    <property type="entry name" value="rSAM"/>
</dbReference>
<dbReference type="SUPFAM" id="SSF102114">
    <property type="entry name" value="Radical SAM enzymes"/>
    <property type="match status" value="1"/>
</dbReference>
<feature type="binding site" evidence="12">
    <location>
        <position position="283"/>
    </location>
    <ligand>
        <name>S-adenosyl-L-methionine</name>
        <dbReference type="ChEBI" id="CHEBI:59789"/>
    </ligand>
</feature>
<dbReference type="PANTHER" id="PTHR30544">
    <property type="entry name" value="23S RRNA METHYLTRANSFERASE"/>
    <property type="match status" value="1"/>
</dbReference>
<keyword evidence="10 12" id="KW-0408">Iron</keyword>
<comment type="function">
    <text evidence="12">Specifically methylates position 2 of adenine 2503 in 23S rRNA and position 2 of adenine 37 in tRNAs.</text>
</comment>
<feature type="binding site" evidence="12">
    <location>
        <position position="114"/>
    </location>
    <ligand>
        <name>[4Fe-4S] cluster</name>
        <dbReference type="ChEBI" id="CHEBI:49883"/>
        <note>4Fe-4S-S-AdoMet</note>
    </ligand>
</feature>
<dbReference type="EMBL" id="MEUB01000014">
    <property type="protein sequence ID" value="OGC23830.1"/>
    <property type="molecule type" value="Genomic_DNA"/>
</dbReference>